<dbReference type="Proteomes" id="UP000001064">
    <property type="component" value="Unassembled WGS sequence"/>
</dbReference>
<proteinExistence type="predicted"/>
<protein>
    <recommendedName>
        <fullName evidence="3">EGF-like domain-containing protein</fullName>
    </recommendedName>
</protein>
<feature type="disulfide bond" evidence="1">
    <location>
        <begin position="687"/>
        <end position="697"/>
    </location>
</feature>
<dbReference type="PROSITE" id="PS01186">
    <property type="entry name" value="EGF_2"/>
    <property type="match status" value="1"/>
</dbReference>
<feature type="chain" id="PRO_5003263808" description="EGF-like domain-containing protein" evidence="2">
    <location>
        <begin position="21"/>
        <end position="970"/>
    </location>
</feature>
<dbReference type="Gene3D" id="2.60.40.10">
    <property type="entry name" value="Immunoglobulins"/>
    <property type="match status" value="1"/>
</dbReference>
<dbReference type="Pfam" id="PF24143">
    <property type="entry name" value="Beta-sand_ComC_2nd"/>
    <property type="match status" value="1"/>
</dbReference>
<evidence type="ECO:0000313" key="5">
    <source>
        <dbReference type="Proteomes" id="UP000001064"/>
    </source>
</evidence>
<dbReference type="eggNOG" id="ENOG502SC7H">
    <property type="taxonomic scope" value="Eukaryota"/>
</dbReference>
<dbReference type="CDD" id="cd00603">
    <property type="entry name" value="IPT_PCSR"/>
    <property type="match status" value="1"/>
</dbReference>
<evidence type="ECO:0000256" key="1">
    <source>
        <dbReference type="PROSITE-ProRule" id="PRU00076"/>
    </source>
</evidence>
<dbReference type="OrthoDB" id="1394818at2759"/>
<comment type="caution">
    <text evidence="1">Lacks conserved residue(s) required for the propagation of feature annotation.</text>
</comment>
<dbReference type="PROSITE" id="PS00022">
    <property type="entry name" value="EGF_1"/>
    <property type="match status" value="1"/>
</dbReference>
<accession>F0ZQX5</accession>
<dbReference type="GeneID" id="10503245"/>
<dbReference type="InterPro" id="IPR000742">
    <property type="entry name" value="EGF"/>
</dbReference>
<dbReference type="OMA" id="HEGICEC"/>
<evidence type="ECO:0000313" key="4">
    <source>
        <dbReference type="EMBL" id="EGC33643.1"/>
    </source>
</evidence>
<feature type="disulfide bond" evidence="1">
    <location>
        <begin position="706"/>
        <end position="715"/>
    </location>
</feature>
<feature type="domain" description="EGF-like" evidence="3">
    <location>
        <begin position="683"/>
        <end position="716"/>
    </location>
</feature>
<evidence type="ECO:0000259" key="3">
    <source>
        <dbReference type="PROSITE" id="PS50026"/>
    </source>
</evidence>
<dbReference type="VEuPathDB" id="AmoebaDB:DICPUDRAFT_80584"/>
<dbReference type="InterPro" id="IPR057013">
    <property type="entry name" value="LRR_ComC"/>
</dbReference>
<reference evidence="5" key="1">
    <citation type="journal article" date="2011" name="Genome Biol.">
        <title>Comparative genomics of the social amoebae Dictyostelium discoideum and Dictyostelium purpureum.</title>
        <authorList>
            <consortium name="US DOE Joint Genome Institute (JGI-PGF)"/>
            <person name="Sucgang R."/>
            <person name="Kuo A."/>
            <person name="Tian X."/>
            <person name="Salerno W."/>
            <person name="Parikh A."/>
            <person name="Feasley C.L."/>
            <person name="Dalin E."/>
            <person name="Tu H."/>
            <person name="Huang E."/>
            <person name="Barry K."/>
            <person name="Lindquist E."/>
            <person name="Shapiro H."/>
            <person name="Bruce D."/>
            <person name="Schmutz J."/>
            <person name="Salamov A."/>
            <person name="Fey P."/>
            <person name="Gaudet P."/>
            <person name="Anjard C."/>
            <person name="Babu M.M."/>
            <person name="Basu S."/>
            <person name="Bushmanova Y."/>
            <person name="van der Wel H."/>
            <person name="Katoh-Kurasawa M."/>
            <person name="Dinh C."/>
            <person name="Coutinho P.M."/>
            <person name="Saito T."/>
            <person name="Elias M."/>
            <person name="Schaap P."/>
            <person name="Kay R.R."/>
            <person name="Henrissat B."/>
            <person name="Eichinger L."/>
            <person name="Rivero F."/>
            <person name="Putnam N.H."/>
            <person name="West C.M."/>
            <person name="Loomis W.F."/>
            <person name="Chisholm R.L."/>
            <person name="Shaulsky G."/>
            <person name="Strassmann J.E."/>
            <person name="Queller D.C."/>
            <person name="Kuspa A."/>
            <person name="Grigoriev I.V."/>
        </authorList>
    </citation>
    <scope>NUCLEOTIDE SEQUENCE [LARGE SCALE GENOMIC DNA]</scope>
    <source>
        <strain evidence="5">QSDP1</strain>
    </source>
</reference>
<dbReference type="AlphaFoldDB" id="F0ZQX5"/>
<keyword evidence="2" id="KW-0732">Signal</keyword>
<keyword evidence="1" id="KW-1015">Disulfide bond</keyword>
<dbReference type="InterPro" id="IPR053331">
    <property type="entry name" value="EGF-like_comC"/>
</dbReference>
<dbReference type="EMBL" id="GL871132">
    <property type="protein sequence ID" value="EGC33643.1"/>
    <property type="molecule type" value="Genomic_DNA"/>
</dbReference>
<gene>
    <name evidence="4" type="ORF">DICPUDRAFT_80584</name>
</gene>
<name>F0ZQX5_DICPU</name>
<dbReference type="PROSITE" id="PS50026">
    <property type="entry name" value="EGF_3"/>
    <property type="match status" value="1"/>
</dbReference>
<dbReference type="Gene3D" id="2.60.120.260">
    <property type="entry name" value="Galactose-binding domain-like"/>
    <property type="match status" value="1"/>
</dbReference>
<dbReference type="PANTHER" id="PTHR24032">
    <property type="entry name" value="EGF-LIKE DOMAIN-CONTAINING PROTEIN-RELATED-RELATED"/>
    <property type="match status" value="1"/>
</dbReference>
<sequence length="970" mass="107779">MKLTIISFLLFFILIDSCLSINVISNEVNCLNNLATNTGGYTASSLSTTFCDLPSNFCYPNGSISTITFTQTTTYELSYNDLICFPNLNTIRISKGRLPESFFTSFNPSIQYLTVESTILPALNVVIGGVYQLVLNGQFSTIKASQLKNVKNLSLYNTVDIILDVIEEDSVLENIGYTTNTIPNIKYFKKLKSLSISFGPNFNKDSYSNIAFFSPLKDIKISGDKVDFPMELTQLVNPQYTNLAFWTPVQPVGFIDLSNNQIDESVTLYINDGINFNINYVFPIKKLPKKTSQLEILNSNFNFPDLNIFKNVSYLSFYGGQILTNITSNTALTFSNSLTMTNMKIKGFLDDSWCNTLPSLNSNKLEGTLPKCFYCHLRSTIISYNFGGNLFSNFNIDGSDCTYDDINIEIDISNKPTIVLYGKNIGFEAKNIITTPPNVFSGLSFKGNFTGQMYGDLKNVTVTFKTQPKLSFTLTTSTNPPVIDSISQNNSTLTIEGSFFNNIPSNIQVSIEEELVCNVKSSSFYKITCELQYPIKPYGNKVLKVMARGLYALKEFNLQYTPIPCPVSDCNEGGVCNDHEGICECYQEFVTIGNNICNIENIYISTSTQVDSSTGGEVSLFGWFSSYANIQIFLNDVDTESVTYESQRFLKITVPPGTGKVKVTMVMAQLKWNGFIYPYIETSNIACFNNCSSNGVCNTTSSECTCKTGFYGVDCSGISLDDPKTTLSDSNWPVSLTNEQTGFYISIVSINEVSLDGSIVKKQSPVWEKKSDSKFFTSINDRTIATMNFGVLNNQSIEINNNQFLIQNGIIAEFDLSYWEFKNTSNQLQIVISSQMKVDSKATQNNCNSDKSEFSSGSMIKGSKNVNFFKFTKNSKTLYARIQNKALASSYQVPIDISLLSNQNNTVLIGINLPHTLMARISSDFSLFLAPDFNSSTSCSQSSDDEVNASSLILYSSYLVLSLLSLVILI</sequence>
<dbReference type="KEGG" id="dpp:DICPUDRAFT_80584"/>
<keyword evidence="5" id="KW-1185">Reference proteome</keyword>
<dbReference type="Pfam" id="PF24141">
    <property type="entry name" value="LRR_ComC"/>
    <property type="match status" value="1"/>
</dbReference>
<dbReference type="PANTHER" id="PTHR24032:SF39">
    <property type="entry name" value="EGF-LIKE DOMAIN-CONTAINING PROTEIN"/>
    <property type="match status" value="1"/>
</dbReference>
<keyword evidence="1" id="KW-0245">EGF-like domain</keyword>
<dbReference type="RefSeq" id="XP_003289813.1">
    <property type="nucleotide sequence ID" value="XM_003289765.1"/>
</dbReference>
<dbReference type="InParanoid" id="F0ZQX5"/>
<dbReference type="InterPro" id="IPR057015">
    <property type="entry name" value="B-sand_ComC_2nd"/>
</dbReference>
<organism evidence="4 5">
    <name type="scientific">Dictyostelium purpureum</name>
    <name type="common">Slime mold</name>
    <dbReference type="NCBI Taxonomy" id="5786"/>
    <lineage>
        <taxon>Eukaryota</taxon>
        <taxon>Amoebozoa</taxon>
        <taxon>Evosea</taxon>
        <taxon>Eumycetozoa</taxon>
        <taxon>Dictyostelia</taxon>
        <taxon>Dictyosteliales</taxon>
        <taxon>Dictyosteliaceae</taxon>
        <taxon>Dictyostelium</taxon>
    </lineage>
</organism>
<dbReference type="InterPro" id="IPR013783">
    <property type="entry name" value="Ig-like_fold"/>
</dbReference>
<feature type="signal peptide" evidence="2">
    <location>
        <begin position="1"/>
        <end position="20"/>
    </location>
</feature>
<evidence type="ECO:0000256" key="2">
    <source>
        <dbReference type="SAM" id="SignalP"/>
    </source>
</evidence>